<keyword evidence="3" id="KW-0064">Aspartyl protease</keyword>
<reference evidence="9 10" key="1">
    <citation type="journal article" date="2005" name="Nature">
        <title>The map-based sequence of the rice genome.</title>
        <authorList>
            <consortium name="International rice genome sequencing project (IRGSP)"/>
            <person name="Matsumoto T."/>
            <person name="Wu J."/>
            <person name="Kanamori H."/>
            <person name="Katayose Y."/>
            <person name="Fujisawa M."/>
            <person name="Namiki N."/>
            <person name="Mizuno H."/>
            <person name="Yamamoto K."/>
            <person name="Antonio B.A."/>
            <person name="Baba T."/>
            <person name="Sakata K."/>
            <person name="Nagamura Y."/>
            <person name="Aoki H."/>
            <person name="Arikawa K."/>
            <person name="Arita K."/>
            <person name="Bito T."/>
            <person name="Chiden Y."/>
            <person name="Fujitsuka N."/>
            <person name="Fukunaka R."/>
            <person name="Hamada M."/>
            <person name="Harada C."/>
            <person name="Hayashi A."/>
            <person name="Hijishita S."/>
            <person name="Honda M."/>
            <person name="Hosokawa S."/>
            <person name="Ichikawa Y."/>
            <person name="Idonuma A."/>
            <person name="Iijima M."/>
            <person name="Ikeda M."/>
            <person name="Ikeno M."/>
            <person name="Ito K."/>
            <person name="Ito S."/>
            <person name="Ito T."/>
            <person name="Ito Y."/>
            <person name="Ito Y."/>
            <person name="Iwabuchi A."/>
            <person name="Kamiya K."/>
            <person name="Karasawa W."/>
            <person name="Kurita K."/>
            <person name="Katagiri S."/>
            <person name="Kikuta A."/>
            <person name="Kobayashi H."/>
            <person name="Kobayashi N."/>
            <person name="Machita K."/>
            <person name="Maehara T."/>
            <person name="Masukawa M."/>
            <person name="Mizubayashi T."/>
            <person name="Mukai Y."/>
            <person name="Nagasaki H."/>
            <person name="Nagata Y."/>
            <person name="Naito S."/>
            <person name="Nakashima M."/>
            <person name="Nakama Y."/>
            <person name="Nakamichi Y."/>
            <person name="Nakamura M."/>
            <person name="Meguro A."/>
            <person name="Negishi M."/>
            <person name="Ohta I."/>
            <person name="Ohta T."/>
            <person name="Okamoto M."/>
            <person name="Ono N."/>
            <person name="Saji S."/>
            <person name="Sakaguchi M."/>
            <person name="Sakai K."/>
            <person name="Shibata M."/>
            <person name="Shimokawa T."/>
            <person name="Song J."/>
            <person name="Takazaki Y."/>
            <person name="Terasawa K."/>
            <person name="Tsugane M."/>
            <person name="Tsuji K."/>
            <person name="Ueda S."/>
            <person name="Waki K."/>
            <person name="Yamagata H."/>
            <person name="Yamamoto M."/>
            <person name="Yamamoto S."/>
            <person name="Yamane H."/>
            <person name="Yoshiki S."/>
            <person name="Yoshihara R."/>
            <person name="Yukawa K."/>
            <person name="Zhong H."/>
            <person name="Yano M."/>
            <person name="Yuan Q."/>
            <person name="Ouyang S."/>
            <person name="Liu J."/>
            <person name="Jones K.M."/>
            <person name="Gansberger K."/>
            <person name="Moffat K."/>
            <person name="Hill J."/>
            <person name="Bera J."/>
            <person name="Fadrosh D."/>
            <person name="Jin S."/>
            <person name="Johri S."/>
            <person name="Kim M."/>
            <person name="Overton L."/>
            <person name="Reardon M."/>
            <person name="Tsitrin T."/>
            <person name="Vuong H."/>
            <person name="Weaver B."/>
            <person name="Ciecko A."/>
            <person name="Tallon L."/>
            <person name="Jackson J."/>
            <person name="Pai G."/>
            <person name="Aken S.V."/>
            <person name="Utterback T."/>
            <person name="Reidmuller S."/>
            <person name="Feldblyum T."/>
            <person name="Hsiao J."/>
            <person name="Zismann V."/>
            <person name="Iobst S."/>
            <person name="de Vazeille A.R."/>
            <person name="Buell C.R."/>
            <person name="Ying K."/>
            <person name="Li Y."/>
            <person name="Lu T."/>
            <person name="Huang Y."/>
            <person name="Zhao Q."/>
            <person name="Feng Q."/>
            <person name="Zhang L."/>
            <person name="Zhu J."/>
            <person name="Weng Q."/>
            <person name="Mu J."/>
            <person name="Lu Y."/>
            <person name="Fan D."/>
            <person name="Liu Y."/>
            <person name="Guan J."/>
            <person name="Zhang Y."/>
            <person name="Yu S."/>
            <person name="Liu X."/>
            <person name="Zhang Y."/>
            <person name="Hong G."/>
            <person name="Han B."/>
            <person name="Choisne N."/>
            <person name="Demange N."/>
            <person name="Orjeda G."/>
            <person name="Samain S."/>
            <person name="Cattolico L."/>
            <person name="Pelletier E."/>
            <person name="Couloux A."/>
            <person name="Segurens B."/>
            <person name="Wincker P."/>
            <person name="D'Hont A."/>
            <person name="Scarpelli C."/>
            <person name="Weissenbach J."/>
            <person name="Salanoubat M."/>
            <person name="Quetier F."/>
            <person name="Yu Y."/>
            <person name="Kim H.R."/>
            <person name="Rambo T."/>
            <person name="Currie J."/>
            <person name="Collura K."/>
            <person name="Luo M."/>
            <person name="Yang T."/>
            <person name="Ammiraju J.S.S."/>
            <person name="Engler F."/>
            <person name="Soderlund C."/>
            <person name="Wing R.A."/>
            <person name="Palmer L.E."/>
            <person name="de la Bastide M."/>
            <person name="Spiegel L."/>
            <person name="Nascimento L."/>
            <person name="Zutavern T."/>
            <person name="O'Shaughnessy A."/>
            <person name="Dike S."/>
            <person name="Dedhia N."/>
            <person name="Preston R."/>
            <person name="Balija V."/>
            <person name="McCombie W.R."/>
            <person name="Chow T."/>
            <person name="Chen H."/>
            <person name="Chung M."/>
            <person name="Chen C."/>
            <person name="Shaw J."/>
            <person name="Wu H."/>
            <person name="Hsiao K."/>
            <person name="Chao Y."/>
            <person name="Chu M."/>
            <person name="Cheng C."/>
            <person name="Hour A."/>
            <person name="Lee P."/>
            <person name="Lin S."/>
            <person name="Lin Y."/>
            <person name="Liou J."/>
            <person name="Liu S."/>
            <person name="Hsing Y."/>
            <person name="Raghuvanshi S."/>
            <person name="Mohanty A."/>
            <person name="Bharti A.K."/>
            <person name="Gaur A."/>
            <person name="Gupta V."/>
            <person name="Kumar D."/>
            <person name="Ravi V."/>
            <person name="Vij S."/>
            <person name="Kapur A."/>
            <person name="Khurana P."/>
            <person name="Khurana P."/>
            <person name="Khurana J.P."/>
            <person name="Tyagi A.K."/>
            <person name="Gaikwad K."/>
            <person name="Singh A."/>
            <person name="Dalal V."/>
            <person name="Srivastava S."/>
            <person name="Dixit A."/>
            <person name="Pal A.K."/>
            <person name="Ghazi I.A."/>
            <person name="Yadav M."/>
            <person name="Pandit A."/>
            <person name="Bhargava A."/>
            <person name="Sureshbabu K."/>
            <person name="Batra K."/>
            <person name="Sharma T.R."/>
            <person name="Mohapatra T."/>
            <person name="Singh N.K."/>
            <person name="Messing J."/>
            <person name="Nelson A.B."/>
            <person name="Fuks G."/>
            <person name="Kavchok S."/>
            <person name="Keizer G."/>
            <person name="Linton E."/>
            <person name="Llaca V."/>
            <person name="Song R."/>
            <person name="Tanyolac B."/>
            <person name="Young S."/>
            <person name="Ho-Il K."/>
            <person name="Hahn J.H."/>
            <person name="Sangsakoo G."/>
            <person name="Vanavichit A."/>
            <person name="de Mattos Luiz.A.T."/>
            <person name="Zimmer P.D."/>
            <person name="Malone G."/>
            <person name="Dellagostin O."/>
            <person name="de Oliveira A.C."/>
            <person name="Bevan M."/>
            <person name="Bancroft I."/>
            <person name="Minx P."/>
            <person name="Cordum H."/>
            <person name="Wilson R."/>
            <person name="Cheng Z."/>
            <person name="Jin W."/>
            <person name="Jiang J."/>
            <person name="Leong S.A."/>
            <person name="Iwama H."/>
            <person name="Gojobori T."/>
            <person name="Itoh T."/>
            <person name="Niimura Y."/>
            <person name="Fujii Y."/>
            <person name="Habara T."/>
            <person name="Sakai H."/>
            <person name="Sato Y."/>
            <person name="Wilson G."/>
            <person name="Kumar K."/>
            <person name="McCouch S."/>
            <person name="Juretic N."/>
            <person name="Hoen D."/>
            <person name="Wright S."/>
            <person name="Bruskiewich R."/>
            <person name="Bureau T."/>
            <person name="Miyao A."/>
            <person name="Hirochika H."/>
            <person name="Nishikawa T."/>
            <person name="Kadowaki K."/>
            <person name="Sugiura M."/>
            <person name="Burr B."/>
            <person name="Sasaki T."/>
        </authorList>
    </citation>
    <scope>NUCLEOTIDE SEQUENCE [LARGE SCALE GENOMIC DNA]</scope>
    <source>
        <strain evidence="10">cv. Nipponbare</strain>
    </source>
</reference>
<dbReference type="KEGG" id="dosa:Os04g0334700"/>
<dbReference type="PRINTS" id="PR00792">
    <property type="entry name" value="PEPSIN"/>
</dbReference>
<evidence type="ECO:0000256" key="7">
    <source>
        <dbReference type="SAM" id="SignalP"/>
    </source>
</evidence>
<evidence type="ECO:0000313" key="10">
    <source>
        <dbReference type="Proteomes" id="UP000000763"/>
    </source>
</evidence>
<dbReference type="EMBL" id="AP008210">
    <property type="protein sequence ID" value="BAF14400.1"/>
    <property type="molecule type" value="Genomic_DNA"/>
</dbReference>
<feature type="signal peptide" evidence="7">
    <location>
        <begin position="1"/>
        <end position="26"/>
    </location>
</feature>
<dbReference type="InterPro" id="IPR034161">
    <property type="entry name" value="Pepsin-like_plant"/>
</dbReference>
<keyword evidence="4" id="KW-0378">Hydrolase</keyword>
<organism evidence="9 10">
    <name type="scientific">Oryza sativa subsp. japonica</name>
    <name type="common">Rice</name>
    <dbReference type="NCBI Taxonomy" id="39947"/>
    <lineage>
        <taxon>Eukaryota</taxon>
        <taxon>Viridiplantae</taxon>
        <taxon>Streptophyta</taxon>
        <taxon>Embryophyta</taxon>
        <taxon>Tracheophyta</taxon>
        <taxon>Spermatophyta</taxon>
        <taxon>Magnoliopsida</taxon>
        <taxon>Liliopsida</taxon>
        <taxon>Poales</taxon>
        <taxon>Poaceae</taxon>
        <taxon>BOP clade</taxon>
        <taxon>Oryzoideae</taxon>
        <taxon>Oryzeae</taxon>
        <taxon>Oryzinae</taxon>
        <taxon>Oryza</taxon>
        <taxon>Oryza sativa</taxon>
    </lineage>
</organism>
<sequence length="482" mass="53013">MAAPLLLSTIILALVVVASSTHGTMANGVFQVRRKFHIVDGVYKGSDIGALQTHDENRHRRRNLMAAELPLGGFNIPYGTGLYYTDIGIGTPAVKYYVQLDTGSKAFWVNGISCKQCPHESDILRKLTFYDPRSSVSSKEVKCDDTICTSRPPCNMTLRCPYITGYADGGLTMGILFTDLLHYHQLYGNGQTQPTSTSVTFGCGLQQSGSLNNSAVAIDGIIGFGNSNQTALSQLAAAGKTKKIFSHCLDSTNGGGIFAIGEVVEPKVKTTPIVKNNEVYHLVNLKSINVAGTTLQLPANIFGTTKTKGTFIDSGSTLVYLPEIIYSELILAVFAKHPDITMGAMYNFQCFHFLGSVDDKFPKITFHFENDLTLDVYPYDYLLEYEGNQYCFGFQDAGIHGYKDMIILGDMVISNKVVVYDMEKQAIGWTEHNCSSSVKIKDEKTGAIYTVQGGYHSSGWRIQWQMPLVLLLVTKVSNYLLF</sequence>
<evidence type="ECO:0000313" key="9">
    <source>
        <dbReference type="EMBL" id="BAF14400.1"/>
    </source>
</evidence>
<evidence type="ECO:0000256" key="6">
    <source>
        <dbReference type="PIRSR" id="PIRSR601461-1"/>
    </source>
</evidence>
<gene>
    <name evidence="9" type="ordered locus">Os04g0334700</name>
</gene>
<keyword evidence="2" id="KW-0645">Protease</keyword>
<evidence type="ECO:0000256" key="3">
    <source>
        <dbReference type="ARBA" id="ARBA00022750"/>
    </source>
</evidence>
<proteinExistence type="inferred from homology"/>
<dbReference type="InterPro" id="IPR032861">
    <property type="entry name" value="TAXi_N"/>
</dbReference>
<dbReference type="FunFam" id="2.40.70.10:FF:000070">
    <property type="entry name" value="Aspartyl protease family protein"/>
    <property type="match status" value="1"/>
</dbReference>
<dbReference type="SUPFAM" id="SSF50630">
    <property type="entry name" value="Acid proteases"/>
    <property type="match status" value="1"/>
</dbReference>
<dbReference type="OMA" id="NEVYHLV"/>
<dbReference type="CDD" id="cd05476">
    <property type="entry name" value="pepsin_A_like_plant"/>
    <property type="match status" value="1"/>
</dbReference>
<evidence type="ECO:0000259" key="8">
    <source>
        <dbReference type="PROSITE" id="PS51767"/>
    </source>
</evidence>
<dbReference type="PANTHER" id="PTHR13683">
    <property type="entry name" value="ASPARTYL PROTEASES"/>
    <property type="match status" value="1"/>
</dbReference>
<evidence type="ECO:0000256" key="1">
    <source>
        <dbReference type="ARBA" id="ARBA00007447"/>
    </source>
</evidence>
<dbReference type="InterPro" id="IPR032799">
    <property type="entry name" value="TAXi_C"/>
</dbReference>
<dbReference type="AlphaFoldDB" id="A0A0P0W8N7"/>
<evidence type="ECO:0000256" key="5">
    <source>
        <dbReference type="ARBA" id="ARBA00023180"/>
    </source>
</evidence>
<dbReference type="Gramene" id="Os04t0334700-01">
    <property type="protein sequence ID" value="Os04t0334700-01"/>
    <property type="gene ID" value="Os04g0334700"/>
</dbReference>
<dbReference type="Gene3D" id="2.40.70.10">
    <property type="entry name" value="Acid Proteases"/>
    <property type="match status" value="2"/>
</dbReference>
<name>A0A0P0W8N7_ORYSJ</name>
<dbReference type="Gramene" id="Os04t0336600-00">
    <property type="protein sequence ID" value="Os04t0336600-00"/>
    <property type="gene ID" value="Os04g0336600"/>
</dbReference>
<keyword evidence="5" id="KW-0325">Glycoprotein</keyword>
<evidence type="ECO:0000256" key="4">
    <source>
        <dbReference type="ARBA" id="ARBA00022801"/>
    </source>
</evidence>
<dbReference type="Pfam" id="PF14543">
    <property type="entry name" value="TAXi_N"/>
    <property type="match status" value="1"/>
</dbReference>
<feature type="active site" evidence="6">
    <location>
        <position position="101"/>
    </location>
</feature>
<dbReference type="PANTHER" id="PTHR13683:SF768">
    <property type="entry name" value="EUKARYOTIC ASPARTYL PROTEASE FAMILY PROTEIN"/>
    <property type="match status" value="1"/>
</dbReference>
<dbReference type="GO" id="GO:0004190">
    <property type="term" value="F:aspartic-type endopeptidase activity"/>
    <property type="evidence" value="ECO:0007669"/>
    <property type="project" value="UniProtKB-KW"/>
</dbReference>
<dbReference type="SMR" id="A0A0P0W8N7"/>
<dbReference type="GO" id="GO:0006508">
    <property type="term" value="P:proteolysis"/>
    <property type="evidence" value="ECO:0007669"/>
    <property type="project" value="UniProtKB-KW"/>
</dbReference>
<accession>A0A0P0W8N7</accession>
<protein>
    <submittedName>
        <fullName evidence="9">Os04g0334700 protein</fullName>
    </submittedName>
</protein>
<dbReference type="PROSITE" id="PS51767">
    <property type="entry name" value="PEPTIDASE_A1"/>
    <property type="match status" value="1"/>
</dbReference>
<feature type="chain" id="PRO_5024409179" evidence="7">
    <location>
        <begin position="27"/>
        <end position="482"/>
    </location>
</feature>
<dbReference type="OrthoDB" id="2747330at2759"/>
<dbReference type="FunFam" id="2.40.70.10:FF:000127">
    <property type="entry name" value="Os04g0334700 protein"/>
    <property type="match status" value="1"/>
</dbReference>
<reference evidence="10" key="2">
    <citation type="journal article" date="2008" name="Nucleic Acids Res.">
        <title>The rice annotation project database (RAP-DB): 2008 update.</title>
        <authorList>
            <consortium name="The rice annotation project (RAP)"/>
        </authorList>
    </citation>
    <scope>GENOME REANNOTATION</scope>
    <source>
        <strain evidence="10">cv. Nipponbare</strain>
    </source>
</reference>
<evidence type="ECO:0000256" key="2">
    <source>
        <dbReference type="ARBA" id="ARBA00022670"/>
    </source>
</evidence>
<feature type="domain" description="Peptidase A1" evidence="8">
    <location>
        <begin position="83"/>
        <end position="430"/>
    </location>
</feature>
<dbReference type="InterPro" id="IPR021109">
    <property type="entry name" value="Peptidase_aspartic_dom_sf"/>
</dbReference>
<dbReference type="Proteomes" id="UP000000763">
    <property type="component" value="Chromosome 4"/>
</dbReference>
<dbReference type="KEGG" id="osa:4335504"/>
<dbReference type="InterPro" id="IPR001461">
    <property type="entry name" value="Aspartic_peptidase_A1"/>
</dbReference>
<dbReference type="Pfam" id="PF14541">
    <property type="entry name" value="TAXi_C"/>
    <property type="match status" value="1"/>
</dbReference>
<keyword evidence="7" id="KW-0732">Signal</keyword>
<feature type="active site" evidence="6">
    <location>
        <position position="313"/>
    </location>
</feature>
<comment type="similarity">
    <text evidence="1">Belongs to the peptidase A1 family.</text>
</comment>
<dbReference type="InterPro" id="IPR033121">
    <property type="entry name" value="PEPTIDASE_A1"/>
</dbReference>